<accession>A0A7M1QTM1</accession>
<organism evidence="1 2">
    <name type="scientific">Trueperella pecoris</name>
    <dbReference type="NCBI Taxonomy" id="2733571"/>
    <lineage>
        <taxon>Bacteria</taxon>
        <taxon>Bacillati</taxon>
        <taxon>Actinomycetota</taxon>
        <taxon>Actinomycetes</taxon>
        <taxon>Actinomycetales</taxon>
        <taxon>Actinomycetaceae</taxon>
        <taxon>Trueperella</taxon>
    </lineage>
</organism>
<dbReference type="GO" id="GO:0006950">
    <property type="term" value="P:response to stress"/>
    <property type="evidence" value="ECO:0007669"/>
    <property type="project" value="TreeGrafter"/>
</dbReference>
<dbReference type="PANTHER" id="PTHR33164:SF104">
    <property type="entry name" value="TRANSCRIPTIONAL REGULATORY PROTEIN"/>
    <property type="match status" value="1"/>
</dbReference>
<reference evidence="1 2" key="1">
    <citation type="submission" date="2020-10" db="EMBL/GenBank/DDBJ databases">
        <title>Trueperella pecoris sp. nov. isolated from bovine and porcine specimens.</title>
        <authorList>
            <person name="Schoenecker L."/>
            <person name="Schnydrig P."/>
            <person name="Brodard I."/>
            <person name="Thomann A."/>
            <person name="Hemphill A."/>
            <person name="Rodriguez-Campos S."/>
            <person name="Perreten V."/>
            <person name="Jores J."/>
            <person name="Kittl S."/>
        </authorList>
    </citation>
    <scope>NUCLEOTIDE SEQUENCE [LARGE SCALE GENOMIC DNA]</scope>
    <source>
        <strain evidence="1 2">15A0121</strain>
    </source>
</reference>
<accession>A0A8A5UEQ5</accession>
<dbReference type="SMART" id="SM00347">
    <property type="entry name" value="HTH_MARR"/>
    <property type="match status" value="1"/>
</dbReference>
<dbReference type="InterPro" id="IPR039422">
    <property type="entry name" value="MarR/SlyA-like"/>
</dbReference>
<dbReference type="Pfam" id="PF12802">
    <property type="entry name" value="MarR_2"/>
    <property type="match status" value="1"/>
</dbReference>
<dbReference type="PRINTS" id="PR00598">
    <property type="entry name" value="HTHMARR"/>
</dbReference>
<dbReference type="PANTHER" id="PTHR33164">
    <property type="entry name" value="TRANSCRIPTIONAL REGULATOR, MARR FAMILY"/>
    <property type="match status" value="1"/>
</dbReference>
<dbReference type="SUPFAM" id="SSF46785">
    <property type="entry name" value="Winged helix' DNA-binding domain"/>
    <property type="match status" value="1"/>
</dbReference>
<dbReference type="InterPro" id="IPR000835">
    <property type="entry name" value="HTH_MarR-typ"/>
</dbReference>
<dbReference type="RefSeq" id="WP_193326920.1">
    <property type="nucleotide sequence ID" value="NZ_CP053291.1"/>
</dbReference>
<evidence type="ECO:0000313" key="1">
    <source>
        <dbReference type="EMBL" id="QOR45339.1"/>
    </source>
</evidence>
<name>A0A7M1QTM1_9ACTO</name>
<dbReference type="Proteomes" id="UP000595053">
    <property type="component" value="Chromosome"/>
</dbReference>
<dbReference type="GO" id="GO:0003700">
    <property type="term" value="F:DNA-binding transcription factor activity"/>
    <property type="evidence" value="ECO:0007669"/>
    <property type="project" value="InterPro"/>
</dbReference>
<dbReference type="Gene3D" id="1.10.10.10">
    <property type="entry name" value="Winged helix-like DNA-binding domain superfamily/Winged helix DNA-binding domain"/>
    <property type="match status" value="1"/>
</dbReference>
<dbReference type="AlphaFoldDB" id="A0A7M1QTM1"/>
<dbReference type="PROSITE" id="PS50995">
    <property type="entry name" value="HTH_MARR_2"/>
    <property type="match status" value="1"/>
</dbReference>
<dbReference type="EMBL" id="CP063213">
    <property type="protein sequence ID" value="QOR45339.1"/>
    <property type="molecule type" value="Genomic_DNA"/>
</dbReference>
<keyword evidence="2" id="KW-1185">Reference proteome</keyword>
<dbReference type="InterPro" id="IPR036390">
    <property type="entry name" value="WH_DNA-bd_sf"/>
</dbReference>
<proteinExistence type="predicted"/>
<protein>
    <submittedName>
        <fullName evidence="1">Winged helix-turn-helix transcriptional regulator</fullName>
    </submittedName>
</protein>
<dbReference type="InterPro" id="IPR036388">
    <property type="entry name" value="WH-like_DNA-bd_sf"/>
</dbReference>
<evidence type="ECO:0000313" key="2">
    <source>
        <dbReference type="Proteomes" id="UP000595053"/>
    </source>
</evidence>
<sequence>MYKHDEVDDVVAAWHTQRPDFDVAPLEIFSRFLRVNRHFSKVRRSVYAKHGLETWEFEMLAALRRDPNHVLTAGQLMKDTFVSSGTITNRIDRMQESGLVTRKSAPDDGRVVQVSATKKGLNAVDNAMGELLQVEREILAQFDSEQNERAAEYLRQVLITLSERHEGAPPKKASKKRAAG</sequence>
<gene>
    <name evidence="1" type="ORF">INS88_08745</name>
</gene>